<feature type="domain" description="RNase H type-2" evidence="14">
    <location>
        <begin position="107"/>
        <end position="322"/>
    </location>
</feature>
<dbReference type="RefSeq" id="WP_370396207.1">
    <property type="nucleotide sequence ID" value="NZ_JALBUT010000001.1"/>
</dbReference>
<dbReference type="EC" id="3.1.26.4" evidence="13"/>
<comment type="catalytic activity">
    <reaction evidence="1 12 13">
        <text>Endonucleolytic cleavage to 5'-phosphomonoester.</text>
        <dbReference type="EC" id="3.1.26.4"/>
    </reaction>
</comment>
<dbReference type="InterPro" id="IPR036397">
    <property type="entry name" value="RNaseH_sf"/>
</dbReference>
<dbReference type="Proteomes" id="UP001275932">
    <property type="component" value="Unassembled WGS sequence"/>
</dbReference>
<dbReference type="InterPro" id="IPR001352">
    <property type="entry name" value="RNase_HII/HIII"/>
</dbReference>
<evidence type="ECO:0000256" key="3">
    <source>
        <dbReference type="ARBA" id="ARBA00004065"/>
    </source>
</evidence>
<protein>
    <recommendedName>
        <fullName evidence="13">Ribonuclease</fullName>
        <ecNumber evidence="13">3.1.26.4</ecNumber>
    </recommendedName>
</protein>
<gene>
    <name evidence="15" type="primary">rnhC</name>
    <name evidence="15" type="ORF">MOX91_00970</name>
</gene>
<evidence type="ECO:0000259" key="14">
    <source>
        <dbReference type="PROSITE" id="PS51975"/>
    </source>
</evidence>
<keyword evidence="10 12" id="KW-0378">Hydrolase</keyword>
<dbReference type="CDD" id="cd06590">
    <property type="entry name" value="RNase_HII_bacteria_HIII_like"/>
    <property type="match status" value="1"/>
</dbReference>
<dbReference type="PANTHER" id="PTHR10954:SF23">
    <property type="entry name" value="RIBONUCLEASE"/>
    <property type="match status" value="1"/>
</dbReference>
<dbReference type="InterPro" id="IPR004641">
    <property type="entry name" value="RNase_HIII"/>
</dbReference>
<dbReference type="Gene3D" id="3.30.310.10">
    <property type="entry name" value="TATA-Binding Protein"/>
    <property type="match status" value="1"/>
</dbReference>
<evidence type="ECO:0000313" key="16">
    <source>
        <dbReference type="Proteomes" id="UP001275932"/>
    </source>
</evidence>
<dbReference type="InterPro" id="IPR012337">
    <property type="entry name" value="RNaseH-like_sf"/>
</dbReference>
<keyword evidence="6" id="KW-0963">Cytoplasm</keyword>
<dbReference type="InterPro" id="IPR012295">
    <property type="entry name" value="TBP_dom_sf"/>
</dbReference>
<dbReference type="SUPFAM" id="SSF53098">
    <property type="entry name" value="Ribonuclease H-like"/>
    <property type="match status" value="1"/>
</dbReference>
<evidence type="ECO:0000256" key="5">
    <source>
        <dbReference type="ARBA" id="ARBA00008378"/>
    </source>
</evidence>
<accession>A0ABU4WET3</accession>
<comment type="cofactor">
    <cofactor evidence="2">
        <name>Mg(2+)</name>
        <dbReference type="ChEBI" id="CHEBI:18420"/>
    </cofactor>
</comment>
<evidence type="ECO:0000256" key="1">
    <source>
        <dbReference type="ARBA" id="ARBA00000077"/>
    </source>
</evidence>
<dbReference type="PIRSF" id="PIRSF037748">
    <property type="entry name" value="RnhC"/>
    <property type="match status" value="1"/>
</dbReference>
<keyword evidence="9 12" id="KW-0255">Endonuclease</keyword>
<dbReference type="Pfam" id="PF11858">
    <property type="entry name" value="DUF3378"/>
    <property type="match status" value="1"/>
</dbReference>
<dbReference type="InterPro" id="IPR024568">
    <property type="entry name" value="RNase_HIII_N"/>
</dbReference>
<proteinExistence type="inferred from homology"/>
<feature type="binding site" evidence="12">
    <location>
        <position position="218"/>
    </location>
    <ligand>
        <name>a divalent metal cation</name>
        <dbReference type="ChEBI" id="CHEBI:60240"/>
    </ligand>
</feature>
<dbReference type="Pfam" id="PF01351">
    <property type="entry name" value="RNase_HII"/>
    <property type="match status" value="1"/>
</dbReference>
<dbReference type="PROSITE" id="PS51975">
    <property type="entry name" value="RNASE_H_2"/>
    <property type="match status" value="1"/>
</dbReference>
<dbReference type="PANTHER" id="PTHR10954">
    <property type="entry name" value="RIBONUCLEASE H2 SUBUNIT A"/>
    <property type="match status" value="1"/>
</dbReference>
<organism evidence="15 16">
    <name type="scientific">Intestinicryptomonas porci</name>
    <dbReference type="NCBI Taxonomy" id="2926320"/>
    <lineage>
        <taxon>Bacteria</taxon>
        <taxon>Pseudomonadati</taxon>
        <taxon>Verrucomicrobiota</taxon>
        <taxon>Opitutia</taxon>
        <taxon>Opitutales</taxon>
        <taxon>Intestinicryptomonaceae</taxon>
        <taxon>Intestinicryptomonas</taxon>
    </lineage>
</organism>
<evidence type="ECO:0000256" key="12">
    <source>
        <dbReference type="PROSITE-ProRule" id="PRU01319"/>
    </source>
</evidence>
<feature type="binding site" evidence="12">
    <location>
        <position position="113"/>
    </location>
    <ligand>
        <name>a divalent metal cation</name>
        <dbReference type="ChEBI" id="CHEBI:60240"/>
    </ligand>
</feature>
<dbReference type="EMBL" id="JALBUT010000001">
    <property type="protein sequence ID" value="MDX8414758.1"/>
    <property type="molecule type" value="Genomic_DNA"/>
</dbReference>
<evidence type="ECO:0000256" key="10">
    <source>
        <dbReference type="ARBA" id="ARBA00022801"/>
    </source>
</evidence>
<keyword evidence="7 12" id="KW-0540">Nuclease</keyword>
<evidence type="ECO:0000256" key="6">
    <source>
        <dbReference type="ARBA" id="ARBA00022490"/>
    </source>
</evidence>
<feature type="binding site" evidence="12">
    <location>
        <position position="114"/>
    </location>
    <ligand>
        <name>a divalent metal cation</name>
        <dbReference type="ChEBI" id="CHEBI:60240"/>
    </ligand>
</feature>
<comment type="function">
    <text evidence="3 13">Endonuclease that specifically degrades the RNA of RNA-DNA hybrids.</text>
</comment>
<dbReference type="NCBIfam" id="TIGR00716">
    <property type="entry name" value="rnhC"/>
    <property type="match status" value="1"/>
</dbReference>
<sequence length="322" mass="36514">MKRPKTYADLAAELEPKKKTLYTHPIDPSQMKKLEEWLNSHLWAPYKVNYAKFAYKNRDTNVVAYNSGKLVVQGKGTEDFVMFVLEPEIFQAAEFGYEEERHPEWYEAHAGIDESGKGDLFGPLVSACVIADAEAVRKWQEDGLKESKKVSSDKAALAMAKKIRDTKGVAVKVSYANMEKYNELYRRFGNLNKMLAWMHAKAIENALLERQVPWGMLDQFTKQPLVQKQLKADSVKNFELKMQTKAEEDPVVAAASIIARATYIFAMRKLSAEFGEDLMKGASSKTKEQAVAIVKKFGKEALPKFAKMHFKTAQEALKEAEK</sequence>
<keyword evidence="16" id="KW-1185">Reference proteome</keyword>
<comment type="similarity">
    <text evidence="5">Belongs to the RNase HII family. RnhC subfamily.</text>
</comment>
<evidence type="ECO:0000256" key="11">
    <source>
        <dbReference type="ARBA" id="ARBA00022842"/>
    </source>
</evidence>
<evidence type="ECO:0000256" key="7">
    <source>
        <dbReference type="ARBA" id="ARBA00022722"/>
    </source>
</evidence>
<comment type="cofactor">
    <cofactor evidence="12">
        <name>Mn(2+)</name>
        <dbReference type="ChEBI" id="CHEBI:29035"/>
    </cofactor>
    <cofactor evidence="12">
        <name>Mg(2+)</name>
        <dbReference type="ChEBI" id="CHEBI:18420"/>
    </cofactor>
    <text evidence="12">Manganese or magnesium. Binds 1 divalent metal ion per monomer in the absence of substrate. May bind a second metal ion after substrate binding.</text>
</comment>
<reference evidence="15 16" key="1">
    <citation type="submission" date="2022-03" db="EMBL/GenBank/DDBJ databases">
        <title>Novel taxa within the pig intestine.</title>
        <authorList>
            <person name="Wylensek D."/>
            <person name="Bishof K."/>
            <person name="Afrizal A."/>
            <person name="Clavel T."/>
        </authorList>
    </citation>
    <scope>NUCLEOTIDE SEQUENCE [LARGE SCALE GENOMIC DNA]</scope>
    <source>
        <strain evidence="15 16">CLA-KB-P66</strain>
    </source>
</reference>
<evidence type="ECO:0000256" key="9">
    <source>
        <dbReference type="ARBA" id="ARBA00022759"/>
    </source>
</evidence>
<keyword evidence="11" id="KW-0460">Magnesium</keyword>
<comment type="subcellular location">
    <subcellularLocation>
        <location evidence="4">Cytoplasm</location>
    </subcellularLocation>
</comment>
<evidence type="ECO:0000256" key="8">
    <source>
        <dbReference type="ARBA" id="ARBA00022723"/>
    </source>
</evidence>
<name>A0ABU4WET3_9BACT</name>
<evidence type="ECO:0000256" key="13">
    <source>
        <dbReference type="RuleBase" id="RU003515"/>
    </source>
</evidence>
<dbReference type="InterPro" id="IPR024567">
    <property type="entry name" value="RNase_HII/HIII_dom"/>
</dbReference>
<dbReference type="CDD" id="cd14796">
    <property type="entry name" value="RNAse_HIII_N"/>
    <property type="match status" value="1"/>
</dbReference>
<keyword evidence="8 12" id="KW-0479">Metal-binding</keyword>
<dbReference type="Gene3D" id="3.30.420.10">
    <property type="entry name" value="Ribonuclease H-like superfamily/Ribonuclease H"/>
    <property type="match status" value="1"/>
</dbReference>
<comment type="caution">
    <text evidence="15">The sequence shown here is derived from an EMBL/GenBank/DDBJ whole genome shotgun (WGS) entry which is preliminary data.</text>
</comment>
<evidence type="ECO:0000313" key="15">
    <source>
        <dbReference type="EMBL" id="MDX8414758.1"/>
    </source>
</evidence>
<evidence type="ECO:0000256" key="2">
    <source>
        <dbReference type="ARBA" id="ARBA00001946"/>
    </source>
</evidence>
<evidence type="ECO:0000256" key="4">
    <source>
        <dbReference type="ARBA" id="ARBA00004496"/>
    </source>
</evidence>